<dbReference type="OrthoDB" id="9758793at2"/>
<reference evidence="2" key="1">
    <citation type="submission" date="2017-06" db="EMBL/GenBank/DDBJ databases">
        <authorList>
            <person name="LiPuma J."/>
            <person name="Spilker T."/>
        </authorList>
    </citation>
    <scope>NUCLEOTIDE SEQUENCE [LARGE SCALE GENOMIC DNA]</scope>
    <source>
        <strain evidence="2">AU17325</strain>
    </source>
</reference>
<dbReference type="AlphaFoldDB" id="A0A228I857"/>
<accession>A0A228I857</accession>
<proteinExistence type="predicted"/>
<name>A0A228I857_9BURK</name>
<evidence type="ECO:0000313" key="2">
    <source>
        <dbReference type="Proteomes" id="UP000214600"/>
    </source>
</evidence>
<sequence length="73" mass="7676">MTMRLFATLIWSLGVSGWLPGCGRDANEAVMPGGLPAPPPGMRCAASWPDDMPEAIATRTVTPAAPRVAQRAQ</sequence>
<dbReference type="Proteomes" id="UP000214600">
    <property type="component" value="Unassembled WGS sequence"/>
</dbReference>
<evidence type="ECO:0000313" key="1">
    <source>
        <dbReference type="EMBL" id="OXI38613.1"/>
    </source>
</evidence>
<reference evidence="1 2" key="2">
    <citation type="submission" date="2017-08" db="EMBL/GenBank/DDBJ databases">
        <title>WGS of novel Burkholderia cepaca complex species.</title>
        <authorList>
            <person name="Lipuma J."/>
            <person name="Spilker T."/>
        </authorList>
    </citation>
    <scope>NUCLEOTIDE SEQUENCE [LARGE SCALE GENOMIC DNA]</scope>
    <source>
        <strain evidence="1 2">AU17325</strain>
    </source>
</reference>
<organism evidence="1 2">
    <name type="scientific">Burkholderia aenigmatica</name>
    <dbReference type="NCBI Taxonomy" id="2015348"/>
    <lineage>
        <taxon>Bacteria</taxon>
        <taxon>Pseudomonadati</taxon>
        <taxon>Pseudomonadota</taxon>
        <taxon>Betaproteobacteria</taxon>
        <taxon>Burkholderiales</taxon>
        <taxon>Burkholderiaceae</taxon>
        <taxon>Burkholderia</taxon>
        <taxon>Burkholderia cepacia complex</taxon>
    </lineage>
</organism>
<comment type="caution">
    <text evidence="1">The sequence shown here is derived from an EMBL/GenBank/DDBJ whole genome shotgun (WGS) entry which is preliminary data.</text>
</comment>
<dbReference type="EMBL" id="NKFA01000014">
    <property type="protein sequence ID" value="OXI38613.1"/>
    <property type="molecule type" value="Genomic_DNA"/>
</dbReference>
<protein>
    <submittedName>
        <fullName evidence="1">Uncharacterized protein</fullName>
    </submittedName>
</protein>
<gene>
    <name evidence="1" type="ORF">CFB84_28580</name>
</gene>